<keyword evidence="4" id="KW-0560">Oxidoreductase</keyword>
<feature type="domain" description="DyP dimeric alpha+beta barrel" evidence="7">
    <location>
        <begin position="96"/>
        <end position="224"/>
    </location>
</feature>
<evidence type="ECO:0000313" key="8">
    <source>
        <dbReference type="EMBL" id="SJM38305.1"/>
    </source>
</evidence>
<dbReference type="GO" id="GO:0046872">
    <property type="term" value="F:metal ion binding"/>
    <property type="evidence" value="ECO:0007669"/>
    <property type="project" value="UniProtKB-KW"/>
</dbReference>
<dbReference type="PANTHER" id="PTHR30521">
    <property type="entry name" value="DEFERROCHELATASE/PEROXIDASE"/>
    <property type="match status" value="1"/>
</dbReference>
<dbReference type="PANTHER" id="PTHR30521:SF5">
    <property type="entry name" value="BLR4509 PROTEIN"/>
    <property type="match status" value="1"/>
</dbReference>
<dbReference type="GO" id="GO:0005829">
    <property type="term" value="C:cytosol"/>
    <property type="evidence" value="ECO:0007669"/>
    <property type="project" value="TreeGrafter"/>
</dbReference>
<evidence type="ECO:0000256" key="6">
    <source>
        <dbReference type="SAM" id="MobiDB-lite"/>
    </source>
</evidence>
<evidence type="ECO:0000256" key="5">
    <source>
        <dbReference type="ARBA" id="ARBA00023004"/>
    </source>
</evidence>
<feature type="region of interest" description="Disordered" evidence="6">
    <location>
        <begin position="351"/>
        <end position="372"/>
    </location>
</feature>
<gene>
    <name evidence="8" type="ORF">A1019T_02295</name>
</gene>
<dbReference type="Proteomes" id="UP000188169">
    <property type="component" value="Unassembled WGS sequence"/>
</dbReference>
<evidence type="ECO:0000256" key="3">
    <source>
        <dbReference type="ARBA" id="ARBA00022723"/>
    </source>
</evidence>
<feature type="compositionally biased region" description="Low complexity" evidence="6">
    <location>
        <begin position="1"/>
        <end position="12"/>
    </location>
</feature>
<organism evidence="8 9">
    <name type="scientific">Psychrobacter pasteurii</name>
    <dbReference type="NCBI Taxonomy" id="1945520"/>
    <lineage>
        <taxon>Bacteria</taxon>
        <taxon>Pseudomonadati</taxon>
        <taxon>Pseudomonadota</taxon>
        <taxon>Gammaproteobacteria</taxon>
        <taxon>Moraxellales</taxon>
        <taxon>Moraxellaceae</taxon>
        <taxon>Psychrobacter</taxon>
    </lineage>
</organism>
<proteinExistence type="predicted"/>
<dbReference type="PROSITE" id="PS51404">
    <property type="entry name" value="DYP_PEROXIDASE"/>
    <property type="match status" value="1"/>
</dbReference>
<reference evidence="9" key="1">
    <citation type="submission" date="2017-02" db="EMBL/GenBank/DDBJ databases">
        <authorList>
            <person name="Mornico D."/>
        </authorList>
    </citation>
    <scope>NUCLEOTIDE SEQUENCE [LARGE SCALE GENOMIC DNA]</scope>
</reference>
<name>A0A1R4EIF7_9GAMM</name>
<dbReference type="InterPro" id="IPR011008">
    <property type="entry name" value="Dimeric_a/b-barrel"/>
</dbReference>
<dbReference type="InterPro" id="IPR006314">
    <property type="entry name" value="Dyp_peroxidase"/>
</dbReference>
<dbReference type="EMBL" id="FUGD01000138">
    <property type="protein sequence ID" value="SJM38305.1"/>
    <property type="molecule type" value="Genomic_DNA"/>
</dbReference>
<accession>A0A1R4EIF7</accession>
<keyword evidence="2" id="KW-0575">Peroxidase</keyword>
<feature type="compositionally biased region" description="Basic and acidic residues" evidence="6">
    <location>
        <begin position="352"/>
        <end position="364"/>
    </location>
</feature>
<evidence type="ECO:0000259" key="7">
    <source>
        <dbReference type="Pfam" id="PF21105"/>
    </source>
</evidence>
<dbReference type="AlphaFoldDB" id="A0A1R4EIF7"/>
<dbReference type="SUPFAM" id="SSF54909">
    <property type="entry name" value="Dimeric alpha+beta barrel"/>
    <property type="match status" value="1"/>
</dbReference>
<protein>
    <recommendedName>
        <fullName evidence="7">DyP dimeric alpha+beta barrel domain-containing protein</fullName>
    </recommendedName>
</protein>
<keyword evidence="3" id="KW-0479">Metal-binding</keyword>
<evidence type="ECO:0000313" key="9">
    <source>
        <dbReference type="Proteomes" id="UP000188169"/>
    </source>
</evidence>
<dbReference type="InterPro" id="IPR049509">
    <property type="entry name" value="DyP_N"/>
</dbReference>
<evidence type="ECO:0000256" key="4">
    <source>
        <dbReference type="ARBA" id="ARBA00023002"/>
    </source>
</evidence>
<dbReference type="Pfam" id="PF21105">
    <property type="entry name" value="DyP_N"/>
    <property type="match status" value="1"/>
</dbReference>
<dbReference type="GO" id="GO:0020037">
    <property type="term" value="F:heme binding"/>
    <property type="evidence" value="ECO:0007669"/>
    <property type="project" value="InterPro"/>
</dbReference>
<feature type="region of interest" description="Disordered" evidence="6">
    <location>
        <begin position="1"/>
        <end position="21"/>
    </location>
</feature>
<evidence type="ECO:0000256" key="2">
    <source>
        <dbReference type="ARBA" id="ARBA00022559"/>
    </source>
</evidence>
<dbReference type="GO" id="GO:0004601">
    <property type="term" value="F:peroxidase activity"/>
    <property type="evidence" value="ECO:0007669"/>
    <property type="project" value="UniProtKB-KW"/>
</dbReference>
<dbReference type="RefSeq" id="WP_077449659.1">
    <property type="nucleotide sequence ID" value="NZ_FUGD01000138.1"/>
</dbReference>
<keyword evidence="9" id="KW-1185">Reference proteome</keyword>
<comment type="cofactor">
    <cofactor evidence="1">
        <name>heme b</name>
        <dbReference type="ChEBI" id="CHEBI:60344"/>
    </cofactor>
</comment>
<dbReference type="STRING" id="1945520.A1019T_02295"/>
<sequence length="524" mass="58061">MSENTGNNNKNDSTSKDNHPLTSKLHELKDDFGNRIVDSNVESWLADIKKEVGDGIETLANKARGVFNPNTVTMQLEDIQSIILRDRPTPYYGTIVALKINNAEAGRQLLKTVLPDVTSSKAWHKDMQATLSIVMTYDGLEALGVPRSSLDSFPESFKAGMAKRAEKLRDFDINAPENWAAPFGDKGDIHVGAAIIADSKEKWQIKLKELQDNIQPYIDEDNPANGDIEILMEHTFGSDNNVKNVFGYRDGISNPEIQGSGIQTPPSLDGEAIAAGEFVLGYKGEAGTIAPMPQPEVLGKNGSFMVLRAYNSHVAAFNKFLKDNTQSDEEAELLGAKMWGRWRSGAPLVLSPEHDDKKLGDDPNRNNNFGYKDDPYGKKCPFGAHARRMNPRDSKDFILSDVRLHRIVRRSVGFGEALSPDVTEDDGKERGLFFIGINAHAMETVEFLQSQWINDGNFMSLGEEKDPMLGVHHGDKDAAADTFTVPADPIRQRYHGIETFNTLYGGEYLFIPSLSALEWISELS</sequence>
<keyword evidence="5" id="KW-0408">Iron</keyword>
<dbReference type="OrthoDB" id="9781066at2"/>
<evidence type="ECO:0000256" key="1">
    <source>
        <dbReference type="ARBA" id="ARBA00001970"/>
    </source>
</evidence>